<accession>A0AAD5XJM3</accession>
<dbReference type="EMBL" id="JADGJH010000140">
    <property type="protein sequence ID" value="KAJ3136354.1"/>
    <property type="molecule type" value="Genomic_DNA"/>
</dbReference>
<dbReference type="GO" id="GO:0008270">
    <property type="term" value="F:zinc ion binding"/>
    <property type="evidence" value="ECO:0007669"/>
    <property type="project" value="UniProtKB-KW"/>
</dbReference>
<evidence type="ECO:0000256" key="9">
    <source>
        <dbReference type="ARBA" id="ARBA00022771"/>
    </source>
</evidence>
<dbReference type="InterPro" id="IPR017961">
    <property type="entry name" value="DNA_pol_Y-fam_little_finger"/>
</dbReference>
<evidence type="ECO:0000256" key="6">
    <source>
        <dbReference type="ARBA" id="ARBA00022705"/>
    </source>
</evidence>
<proteinExistence type="inferred from homology"/>
<dbReference type="GO" id="GO:0005634">
    <property type="term" value="C:nucleus"/>
    <property type="evidence" value="ECO:0007669"/>
    <property type="project" value="TreeGrafter"/>
</dbReference>
<evidence type="ECO:0000313" key="19">
    <source>
        <dbReference type="Proteomes" id="UP001211907"/>
    </source>
</evidence>
<dbReference type="GO" id="GO:0003684">
    <property type="term" value="F:damaged DNA binding"/>
    <property type="evidence" value="ECO:0007669"/>
    <property type="project" value="InterPro"/>
</dbReference>
<dbReference type="PANTHER" id="PTHR11076">
    <property type="entry name" value="DNA REPAIR POLYMERASE UMUC / TRANSFERASE FAMILY MEMBER"/>
    <property type="match status" value="1"/>
</dbReference>
<name>A0AAD5XJM3_9FUNG</name>
<evidence type="ECO:0000313" key="18">
    <source>
        <dbReference type="EMBL" id="KAJ3136354.1"/>
    </source>
</evidence>
<dbReference type="Gene3D" id="3.30.1490.100">
    <property type="entry name" value="DNA polymerase, Y-family, little finger domain"/>
    <property type="match status" value="1"/>
</dbReference>
<sequence length="570" mass="63252">MPVSLDEAYLDLTGFLQKHPEITAEETVQKMRQEIFEATQITASAGIGPNRMIAKVCSDLNKPNGQYIVKSNIEAIIEFMKDLPIRKISGIGNVAEQYLKAFGVEKCGDLASRLPLLYLVLSPALFSHCIDISLGIGSNKVDRDDNAIPKGMGREQTAKMNDAQTMYKELEELAAQLETDLAESSLTGRCICLKMKDQSFTVSQRSKTLQNYISSADDIFSIGQELLVRELQANPKLKLRLIGLRMSSLILTASLQEKKTMFIKNENEEAEKAKTELMAECPVCQKTIEKVLLNLHVISCLDKQDKMIAASSQFKSSVWTKCTNALGSSSFSNFATFEQSTAEASAVEHIEENVQGLLQKSNNIENYGVKETPDSRFLECPICFEVCSMNVAEHHVEDCYVRTTYPEMHELWKHSNPNSSAERNTSNKSSEQNSSIQNATSLSTCKVETSCKNCGFEFVTAEIGEDHISWCKKRSASARPQSNSKKPKKIARMSPVKQDHGITQYFGKAEKPVKNGMGTGSELTNKVNDPYSSSQGKKLRGVDYQSCPLCSRDIPKAFLNDHAADCSSEK</sequence>
<protein>
    <recommendedName>
        <fullName evidence="3">DNA polymerase kappa</fullName>
        <ecNumber evidence="2">2.7.7.7</ecNumber>
    </recommendedName>
</protein>
<evidence type="ECO:0000256" key="13">
    <source>
        <dbReference type="ARBA" id="ARBA00023204"/>
    </source>
</evidence>
<feature type="region of interest" description="Disordered" evidence="16">
    <location>
        <begin position="474"/>
        <end position="540"/>
    </location>
</feature>
<dbReference type="SUPFAM" id="SSF56672">
    <property type="entry name" value="DNA/RNA polymerases"/>
    <property type="match status" value="1"/>
</dbReference>
<evidence type="ECO:0000256" key="2">
    <source>
        <dbReference type="ARBA" id="ARBA00012417"/>
    </source>
</evidence>
<dbReference type="InterPro" id="IPR036775">
    <property type="entry name" value="DNA_pol_Y-fam_lit_finger_sf"/>
</dbReference>
<dbReference type="InterPro" id="IPR043502">
    <property type="entry name" value="DNA/RNA_pol_sf"/>
</dbReference>
<dbReference type="Pfam" id="PF00817">
    <property type="entry name" value="IMS"/>
    <property type="match status" value="1"/>
</dbReference>
<keyword evidence="9" id="KW-0863">Zinc-finger</keyword>
<dbReference type="CDD" id="cd03586">
    <property type="entry name" value="PolY_Pol_IV_kappa"/>
    <property type="match status" value="1"/>
</dbReference>
<dbReference type="Gene3D" id="3.30.70.270">
    <property type="match status" value="1"/>
</dbReference>
<dbReference type="SMART" id="SM00734">
    <property type="entry name" value="ZnF_Rad18"/>
    <property type="match status" value="2"/>
</dbReference>
<keyword evidence="10" id="KW-0862">Zinc</keyword>
<evidence type="ECO:0000256" key="8">
    <source>
        <dbReference type="ARBA" id="ARBA00022763"/>
    </source>
</evidence>
<feature type="domain" description="UmuC" evidence="17">
    <location>
        <begin position="1"/>
        <end position="92"/>
    </location>
</feature>
<keyword evidence="4" id="KW-0808">Transferase</keyword>
<dbReference type="PANTHER" id="PTHR11076:SF33">
    <property type="entry name" value="DNA POLYMERASE KAPPA"/>
    <property type="match status" value="1"/>
</dbReference>
<dbReference type="GO" id="GO:0070987">
    <property type="term" value="P:error-free translesion synthesis"/>
    <property type="evidence" value="ECO:0007669"/>
    <property type="project" value="UniProtKB-ARBA"/>
</dbReference>
<dbReference type="GO" id="GO:0003887">
    <property type="term" value="F:DNA-directed DNA polymerase activity"/>
    <property type="evidence" value="ECO:0007669"/>
    <property type="project" value="UniProtKB-KW"/>
</dbReference>
<comment type="caution">
    <text evidence="18">The sequence shown here is derived from an EMBL/GenBank/DDBJ whole genome shotgun (WGS) entry which is preliminary data.</text>
</comment>
<keyword evidence="11" id="KW-0460">Magnesium</keyword>
<keyword evidence="15" id="KW-0175">Coiled coil</keyword>
<dbReference type="Proteomes" id="UP001211907">
    <property type="component" value="Unassembled WGS sequence"/>
</dbReference>
<dbReference type="PROSITE" id="PS50173">
    <property type="entry name" value="UMUC"/>
    <property type="match status" value="1"/>
</dbReference>
<keyword evidence="5" id="KW-0548">Nucleotidyltransferase</keyword>
<dbReference type="InterPro" id="IPR006642">
    <property type="entry name" value="Rad18_UBZ4"/>
</dbReference>
<feature type="compositionally biased region" description="Polar residues" evidence="16">
    <location>
        <begin position="415"/>
        <end position="439"/>
    </location>
</feature>
<dbReference type="Pfam" id="PF11799">
    <property type="entry name" value="IMS_C"/>
    <property type="match status" value="1"/>
</dbReference>
<keyword evidence="8" id="KW-0227">DNA damage</keyword>
<keyword evidence="12" id="KW-0239">DNA-directed DNA polymerase</keyword>
<evidence type="ECO:0000256" key="16">
    <source>
        <dbReference type="SAM" id="MobiDB-lite"/>
    </source>
</evidence>
<feature type="coiled-coil region" evidence="15">
    <location>
        <begin position="160"/>
        <end position="187"/>
    </location>
</feature>
<dbReference type="InterPro" id="IPR050116">
    <property type="entry name" value="DNA_polymerase-Y"/>
</dbReference>
<dbReference type="SUPFAM" id="SSF100879">
    <property type="entry name" value="Lesion bypass DNA polymerase (Y-family), little finger domain"/>
    <property type="match status" value="1"/>
</dbReference>
<feature type="region of interest" description="Disordered" evidence="16">
    <location>
        <begin position="412"/>
        <end position="439"/>
    </location>
</feature>
<evidence type="ECO:0000256" key="1">
    <source>
        <dbReference type="ARBA" id="ARBA00010945"/>
    </source>
</evidence>
<feature type="compositionally biased region" description="Polar residues" evidence="16">
    <location>
        <begin position="521"/>
        <end position="536"/>
    </location>
</feature>
<dbReference type="AlphaFoldDB" id="A0AAD5XJM3"/>
<reference evidence="18" key="1">
    <citation type="submission" date="2020-05" db="EMBL/GenBank/DDBJ databases">
        <title>Phylogenomic resolution of chytrid fungi.</title>
        <authorList>
            <person name="Stajich J.E."/>
            <person name="Amses K."/>
            <person name="Simmons R."/>
            <person name="Seto K."/>
            <person name="Myers J."/>
            <person name="Bonds A."/>
            <person name="Quandt C.A."/>
            <person name="Barry K."/>
            <person name="Liu P."/>
            <person name="Grigoriev I."/>
            <person name="Longcore J.E."/>
            <person name="James T.Y."/>
        </authorList>
    </citation>
    <scope>NUCLEOTIDE SEQUENCE</scope>
    <source>
        <strain evidence="18">JEL0513</strain>
    </source>
</reference>
<evidence type="ECO:0000256" key="15">
    <source>
        <dbReference type="SAM" id="Coils"/>
    </source>
</evidence>
<evidence type="ECO:0000256" key="11">
    <source>
        <dbReference type="ARBA" id="ARBA00022842"/>
    </source>
</evidence>
<evidence type="ECO:0000259" key="17">
    <source>
        <dbReference type="PROSITE" id="PS50173"/>
    </source>
</evidence>
<keyword evidence="6" id="KW-0235">DNA replication</keyword>
<dbReference type="GO" id="GO:0006260">
    <property type="term" value="P:DNA replication"/>
    <property type="evidence" value="ECO:0007669"/>
    <property type="project" value="UniProtKB-KW"/>
</dbReference>
<keyword evidence="19" id="KW-1185">Reference proteome</keyword>
<evidence type="ECO:0000256" key="12">
    <source>
        <dbReference type="ARBA" id="ARBA00022932"/>
    </source>
</evidence>
<evidence type="ECO:0000256" key="10">
    <source>
        <dbReference type="ARBA" id="ARBA00022833"/>
    </source>
</evidence>
<dbReference type="Pfam" id="PF11798">
    <property type="entry name" value="IMS_HHH"/>
    <property type="match status" value="1"/>
</dbReference>
<evidence type="ECO:0000256" key="5">
    <source>
        <dbReference type="ARBA" id="ARBA00022695"/>
    </source>
</evidence>
<evidence type="ECO:0000256" key="14">
    <source>
        <dbReference type="ARBA" id="ARBA00049244"/>
    </source>
</evidence>
<evidence type="ECO:0000256" key="3">
    <source>
        <dbReference type="ARBA" id="ARBA00016178"/>
    </source>
</evidence>
<dbReference type="InterPro" id="IPR043128">
    <property type="entry name" value="Rev_trsase/Diguanyl_cyclase"/>
</dbReference>
<dbReference type="EC" id="2.7.7.7" evidence="2"/>
<comment type="catalytic activity">
    <reaction evidence="14">
        <text>DNA(n) + a 2'-deoxyribonucleoside 5'-triphosphate = DNA(n+1) + diphosphate</text>
        <dbReference type="Rhea" id="RHEA:22508"/>
        <dbReference type="Rhea" id="RHEA-COMP:17339"/>
        <dbReference type="Rhea" id="RHEA-COMP:17340"/>
        <dbReference type="ChEBI" id="CHEBI:33019"/>
        <dbReference type="ChEBI" id="CHEBI:61560"/>
        <dbReference type="ChEBI" id="CHEBI:173112"/>
        <dbReference type="EC" id="2.7.7.7"/>
    </reaction>
</comment>
<dbReference type="Gene3D" id="1.10.150.20">
    <property type="entry name" value="5' to 3' exonuclease, C-terminal subdomain"/>
    <property type="match status" value="1"/>
</dbReference>
<dbReference type="GO" id="GO:0042276">
    <property type="term" value="P:error-prone translesion synthesis"/>
    <property type="evidence" value="ECO:0007669"/>
    <property type="project" value="TreeGrafter"/>
</dbReference>
<keyword evidence="7" id="KW-0479">Metal-binding</keyword>
<evidence type="ECO:0000256" key="4">
    <source>
        <dbReference type="ARBA" id="ARBA00022679"/>
    </source>
</evidence>
<keyword evidence="13" id="KW-0234">DNA repair</keyword>
<comment type="similarity">
    <text evidence="1">Belongs to the DNA polymerase type-Y family.</text>
</comment>
<dbReference type="FunFam" id="3.30.1490.100:FF:000004">
    <property type="entry name" value="DNA polymerase IV"/>
    <property type="match status" value="1"/>
</dbReference>
<dbReference type="InterPro" id="IPR024728">
    <property type="entry name" value="PolY_HhH_motif"/>
</dbReference>
<dbReference type="InterPro" id="IPR022880">
    <property type="entry name" value="DNApol_IV"/>
</dbReference>
<dbReference type="InterPro" id="IPR001126">
    <property type="entry name" value="UmuC"/>
</dbReference>
<evidence type="ECO:0000256" key="7">
    <source>
        <dbReference type="ARBA" id="ARBA00022723"/>
    </source>
</evidence>
<organism evidence="18 19">
    <name type="scientific">Physocladia obscura</name>
    <dbReference type="NCBI Taxonomy" id="109957"/>
    <lineage>
        <taxon>Eukaryota</taxon>
        <taxon>Fungi</taxon>
        <taxon>Fungi incertae sedis</taxon>
        <taxon>Chytridiomycota</taxon>
        <taxon>Chytridiomycota incertae sedis</taxon>
        <taxon>Chytridiomycetes</taxon>
        <taxon>Chytridiales</taxon>
        <taxon>Chytriomycetaceae</taxon>
        <taxon>Physocladia</taxon>
    </lineage>
</organism>
<gene>
    <name evidence="18" type="ORF">HK100_001803</name>
</gene>
<dbReference type="GO" id="GO:0006281">
    <property type="term" value="P:DNA repair"/>
    <property type="evidence" value="ECO:0007669"/>
    <property type="project" value="UniProtKB-KW"/>
</dbReference>